<sequence length="183" mass="19589">MYDADQLSAILTGHGLTAVPDGTGVFIAVAADTEIWLWATANGWELGYATSSPTSPDGAHMLVASDVPDAMVVAFALALIAELENRIGPEVTFDLRNEAGGLAALKWLTLHIDKPITVALAFTNGTPFYTWDLTEAHAAYVTISRHQDGFVLKVKPWNEPSLSLTGTIVCCSYLNQKEGQPDA</sequence>
<evidence type="ECO:0000313" key="2">
    <source>
        <dbReference type="Proteomes" id="UP000568380"/>
    </source>
</evidence>
<comment type="caution">
    <text evidence="1">The sequence shown here is derived from an EMBL/GenBank/DDBJ whole genome shotgun (WGS) entry which is preliminary data.</text>
</comment>
<name>A0A7W8EJ57_9ACTN</name>
<dbReference type="EMBL" id="JACHIN010000010">
    <property type="protein sequence ID" value="MBB5081294.1"/>
    <property type="molecule type" value="Genomic_DNA"/>
</dbReference>
<dbReference type="Proteomes" id="UP000568380">
    <property type="component" value="Unassembled WGS sequence"/>
</dbReference>
<evidence type="ECO:0000313" key="1">
    <source>
        <dbReference type="EMBL" id="MBB5081294.1"/>
    </source>
</evidence>
<proteinExistence type="predicted"/>
<keyword evidence="2" id="KW-1185">Reference proteome</keyword>
<protein>
    <submittedName>
        <fullName evidence="1">Uncharacterized protein</fullName>
    </submittedName>
</protein>
<reference evidence="1 2" key="1">
    <citation type="submission" date="2020-08" db="EMBL/GenBank/DDBJ databases">
        <title>Genomic Encyclopedia of Type Strains, Phase IV (KMG-IV): sequencing the most valuable type-strain genomes for metagenomic binning, comparative biology and taxonomic classification.</title>
        <authorList>
            <person name="Goeker M."/>
        </authorList>
    </citation>
    <scope>NUCLEOTIDE SEQUENCE [LARGE SCALE GENOMIC DNA]</scope>
    <source>
        <strain evidence="1 2">DSM 45385</strain>
    </source>
</reference>
<dbReference type="AlphaFoldDB" id="A0A7W8EJ57"/>
<organism evidence="1 2">
    <name type="scientific">Nonomuraea endophytica</name>
    <dbReference type="NCBI Taxonomy" id="714136"/>
    <lineage>
        <taxon>Bacteria</taxon>
        <taxon>Bacillati</taxon>
        <taxon>Actinomycetota</taxon>
        <taxon>Actinomycetes</taxon>
        <taxon>Streptosporangiales</taxon>
        <taxon>Streptosporangiaceae</taxon>
        <taxon>Nonomuraea</taxon>
    </lineage>
</organism>
<gene>
    <name evidence="1" type="ORF">HNR40_006789</name>
</gene>
<dbReference type="RefSeq" id="WP_184968530.1">
    <property type="nucleotide sequence ID" value="NZ_JACHIN010000010.1"/>
</dbReference>
<accession>A0A7W8EJ57</accession>